<accession>A0A4Y2BGE7</accession>
<reference evidence="1 2" key="1">
    <citation type="journal article" date="2019" name="Sci. Rep.">
        <title>Orb-weaving spider Araneus ventricosus genome elucidates the spidroin gene catalogue.</title>
        <authorList>
            <person name="Kono N."/>
            <person name="Nakamura H."/>
            <person name="Ohtoshi R."/>
            <person name="Moran D.A.P."/>
            <person name="Shinohara A."/>
            <person name="Yoshida Y."/>
            <person name="Fujiwara M."/>
            <person name="Mori M."/>
            <person name="Tomita M."/>
            <person name="Arakawa K."/>
        </authorList>
    </citation>
    <scope>NUCLEOTIDE SEQUENCE [LARGE SCALE GENOMIC DNA]</scope>
</reference>
<proteinExistence type="predicted"/>
<dbReference type="InterPro" id="IPR036397">
    <property type="entry name" value="RNaseH_sf"/>
</dbReference>
<dbReference type="PANTHER" id="PTHR46060">
    <property type="entry name" value="MARINER MOS1 TRANSPOSASE-LIKE PROTEIN"/>
    <property type="match status" value="1"/>
</dbReference>
<dbReference type="GO" id="GO:0003676">
    <property type="term" value="F:nucleic acid binding"/>
    <property type="evidence" value="ECO:0007669"/>
    <property type="project" value="InterPro"/>
</dbReference>
<organism evidence="1 2">
    <name type="scientific">Araneus ventricosus</name>
    <name type="common">Orbweaver spider</name>
    <name type="synonym">Epeira ventricosa</name>
    <dbReference type="NCBI Taxonomy" id="182803"/>
    <lineage>
        <taxon>Eukaryota</taxon>
        <taxon>Metazoa</taxon>
        <taxon>Ecdysozoa</taxon>
        <taxon>Arthropoda</taxon>
        <taxon>Chelicerata</taxon>
        <taxon>Arachnida</taxon>
        <taxon>Araneae</taxon>
        <taxon>Araneomorphae</taxon>
        <taxon>Entelegynae</taxon>
        <taxon>Araneoidea</taxon>
        <taxon>Araneidae</taxon>
        <taxon>Araneus</taxon>
    </lineage>
</organism>
<gene>
    <name evidence="1" type="ORF">AVEN_130329_1</name>
</gene>
<evidence type="ECO:0008006" key="3">
    <source>
        <dbReference type="Google" id="ProtNLM"/>
    </source>
</evidence>
<dbReference type="InterPro" id="IPR052709">
    <property type="entry name" value="Transposase-MT_Hybrid"/>
</dbReference>
<dbReference type="AlphaFoldDB" id="A0A4Y2BGE7"/>
<evidence type="ECO:0000313" key="1">
    <source>
        <dbReference type="EMBL" id="GBL90214.1"/>
    </source>
</evidence>
<dbReference type="EMBL" id="BGPR01000070">
    <property type="protein sequence ID" value="GBL90214.1"/>
    <property type="molecule type" value="Genomic_DNA"/>
</dbReference>
<keyword evidence="2" id="KW-1185">Reference proteome</keyword>
<evidence type="ECO:0000313" key="2">
    <source>
        <dbReference type="Proteomes" id="UP000499080"/>
    </source>
</evidence>
<comment type="caution">
    <text evidence="1">The sequence shown here is derived from an EMBL/GenBank/DDBJ whole genome shotgun (WGS) entry which is preliminary data.</text>
</comment>
<sequence>MFGSDVSIVLISMQEKAESLIRQVRGCLLSREVFFLDDNARPHTARDTKEHNRRLVREILNHKAYSPELAPSDFHLFPALKSTLSGHAHETGVKAVKNFLRSLGTDFYEGVFLKLI</sequence>
<dbReference type="Gene3D" id="3.30.420.10">
    <property type="entry name" value="Ribonuclease H-like superfamily/Ribonuclease H"/>
    <property type="match status" value="1"/>
</dbReference>
<protein>
    <recommendedName>
        <fullName evidence="3">Tc1-like transposase DDE domain-containing protein</fullName>
    </recommendedName>
</protein>
<name>A0A4Y2BGE7_ARAVE</name>
<dbReference type="PANTHER" id="PTHR46060:SF1">
    <property type="entry name" value="MARINER MOS1 TRANSPOSASE-LIKE PROTEIN"/>
    <property type="match status" value="1"/>
</dbReference>
<dbReference type="OrthoDB" id="6462041at2759"/>
<dbReference type="Proteomes" id="UP000499080">
    <property type="component" value="Unassembled WGS sequence"/>
</dbReference>